<feature type="transmembrane region" description="Helical" evidence="7">
    <location>
        <begin position="238"/>
        <end position="257"/>
    </location>
</feature>
<feature type="transmembrane region" description="Helical" evidence="7">
    <location>
        <begin position="179"/>
        <end position="203"/>
    </location>
</feature>
<dbReference type="Pfam" id="PF12911">
    <property type="entry name" value="OppC_N"/>
    <property type="match status" value="1"/>
</dbReference>
<dbReference type="InterPro" id="IPR000515">
    <property type="entry name" value="MetI-like"/>
</dbReference>
<dbReference type="InterPro" id="IPR025966">
    <property type="entry name" value="OppC_N"/>
</dbReference>
<evidence type="ECO:0000256" key="6">
    <source>
        <dbReference type="ARBA" id="ARBA00023136"/>
    </source>
</evidence>
<comment type="subcellular location">
    <subcellularLocation>
        <location evidence="1 7">Cell membrane</location>
        <topology evidence="1 7">Multi-pass membrane protein</topology>
    </subcellularLocation>
</comment>
<organism evidence="9 10">
    <name type="scientific">Chitinophaga fulva</name>
    <dbReference type="NCBI Taxonomy" id="2728842"/>
    <lineage>
        <taxon>Bacteria</taxon>
        <taxon>Pseudomonadati</taxon>
        <taxon>Bacteroidota</taxon>
        <taxon>Chitinophagia</taxon>
        <taxon>Chitinophagales</taxon>
        <taxon>Chitinophagaceae</taxon>
        <taxon>Chitinophaga</taxon>
    </lineage>
</organism>
<feature type="transmembrane region" description="Helical" evidence="7">
    <location>
        <begin position="339"/>
        <end position="365"/>
    </location>
</feature>
<dbReference type="InterPro" id="IPR035906">
    <property type="entry name" value="MetI-like_sf"/>
</dbReference>
<evidence type="ECO:0000313" key="10">
    <source>
        <dbReference type="Proteomes" id="UP000583266"/>
    </source>
</evidence>
<keyword evidence="5 7" id="KW-1133">Transmembrane helix</keyword>
<dbReference type="Pfam" id="PF00528">
    <property type="entry name" value="BPD_transp_1"/>
    <property type="match status" value="1"/>
</dbReference>
<evidence type="ECO:0000259" key="8">
    <source>
        <dbReference type="PROSITE" id="PS50928"/>
    </source>
</evidence>
<keyword evidence="3" id="KW-1003">Cell membrane</keyword>
<comment type="caution">
    <text evidence="9">The sequence shown here is derived from an EMBL/GenBank/DDBJ whole genome shotgun (WGS) entry which is preliminary data.</text>
</comment>
<dbReference type="GO" id="GO:0005886">
    <property type="term" value="C:plasma membrane"/>
    <property type="evidence" value="ECO:0007669"/>
    <property type="project" value="UniProtKB-SubCell"/>
</dbReference>
<dbReference type="GO" id="GO:0055085">
    <property type="term" value="P:transmembrane transport"/>
    <property type="evidence" value="ECO:0007669"/>
    <property type="project" value="InterPro"/>
</dbReference>
<protein>
    <submittedName>
        <fullName evidence="9">ABC transporter permease</fullName>
    </submittedName>
</protein>
<evidence type="ECO:0000256" key="2">
    <source>
        <dbReference type="ARBA" id="ARBA00022448"/>
    </source>
</evidence>
<dbReference type="InterPro" id="IPR050366">
    <property type="entry name" value="BP-dependent_transpt_permease"/>
</dbReference>
<evidence type="ECO:0000256" key="5">
    <source>
        <dbReference type="ARBA" id="ARBA00022989"/>
    </source>
</evidence>
<feature type="transmembrane region" description="Helical" evidence="7">
    <location>
        <begin position="210"/>
        <end position="232"/>
    </location>
</feature>
<reference evidence="9 10" key="1">
    <citation type="submission" date="2020-04" db="EMBL/GenBank/DDBJ databases">
        <title>Chitinophaga sp. G-6-1-13 sp. nov., isolated from soil.</title>
        <authorList>
            <person name="Dahal R.H."/>
            <person name="Chaudhary D.K."/>
        </authorList>
    </citation>
    <scope>NUCLEOTIDE SEQUENCE [LARGE SCALE GENOMIC DNA]</scope>
    <source>
        <strain evidence="9 10">G-6-1-13</strain>
    </source>
</reference>
<evidence type="ECO:0000256" key="4">
    <source>
        <dbReference type="ARBA" id="ARBA00022692"/>
    </source>
</evidence>
<dbReference type="SUPFAM" id="SSF161098">
    <property type="entry name" value="MetI-like"/>
    <property type="match status" value="1"/>
</dbReference>
<keyword evidence="10" id="KW-1185">Reference proteome</keyword>
<keyword evidence="6 7" id="KW-0472">Membrane</keyword>
<comment type="similarity">
    <text evidence="7">Belongs to the binding-protein-dependent transport system permease family.</text>
</comment>
<dbReference type="PANTHER" id="PTHR43386:SF1">
    <property type="entry name" value="D,D-DIPEPTIDE TRANSPORT SYSTEM PERMEASE PROTEIN DDPC-RELATED"/>
    <property type="match status" value="1"/>
</dbReference>
<keyword evidence="4 7" id="KW-0812">Transmembrane</keyword>
<name>A0A848GJ33_9BACT</name>
<dbReference type="Proteomes" id="UP000583266">
    <property type="component" value="Unassembled WGS sequence"/>
</dbReference>
<evidence type="ECO:0000256" key="7">
    <source>
        <dbReference type="RuleBase" id="RU363032"/>
    </source>
</evidence>
<accession>A0A848GJ33</accession>
<feature type="transmembrane region" description="Helical" evidence="7">
    <location>
        <begin position="20"/>
        <end position="40"/>
    </location>
</feature>
<feature type="transmembrane region" description="Helical" evidence="7">
    <location>
        <begin position="292"/>
        <end position="319"/>
    </location>
</feature>
<evidence type="ECO:0000313" key="9">
    <source>
        <dbReference type="EMBL" id="NML35888.1"/>
    </source>
</evidence>
<dbReference type="PANTHER" id="PTHR43386">
    <property type="entry name" value="OLIGOPEPTIDE TRANSPORT SYSTEM PERMEASE PROTEIN APPC"/>
    <property type="match status" value="1"/>
</dbReference>
<dbReference type="PROSITE" id="PS50928">
    <property type="entry name" value="ABC_TM1"/>
    <property type="match status" value="1"/>
</dbReference>
<dbReference type="EMBL" id="JABBGC010000001">
    <property type="protein sequence ID" value="NML35888.1"/>
    <property type="molecule type" value="Genomic_DNA"/>
</dbReference>
<keyword evidence="2 7" id="KW-0813">Transport</keyword>
<dbReference type="AlphaFoldDB" id="A0A848GJ33"/>
<feature type="domain" description="ABC transmembrane type-1" evidence="8">
    <location>
        <begin position="175"/>
        <end position="365"/>
    </location>
</feature>
<evidence type="ECO:0000256" key="3">
    <source>
        <dbReference type="ARBA" id="ARBA00022475"/>
    </source>
</evidence>
<proteinExistence type="inferred from homology"/>
<gene>
    <name evidence="9" type="ORF">HHL17_01645</name>
</gene>
<evidence type="ECO:0000256" key="1">
    <source>
        <dbReference type="ARBA" id="ARBA00004651"/>
    </source>
</evidence>
<dbReference type="Gene3D" id="1.10.3720.10">
    <property type="entry name" value="MetI-like"/>
    <property type="match status" value="1"/>
</dbReference>
<dbReference type="CDD" id="cd06261">
    <property type="entry name" value="TM_PBP2"/>
    <property type="match status" value="1"/>
</dbReference>
<sequence length="378" mass="41733">MNLSDFQSAWKRLKKNKGALAGLIVIALAVAVSLLAYLIAPDNTPDANRMVLEVGGQHPGFRVHMLAVKKAQPVARVSFWGKLLYGQESDVTWTPVHSWQFKDSTLIVQRYVDESLSREEKYDLREIWYGSRQTGDIPLPELQQKITRERIFPVTYWLGTDKFGRDILSRLLVGTRVSLGVGCIAVIISLTIGVFMGAIAGYFKGTTDDMVMWLVNVVWSMPSLLLVFALTLAMGKGFWQVFIAVGLTLWVGVARIIRGQILTLRELEFVEAARALGYGHTRIIVRHILPNILGPVMVVAAGNFATAIVVEAGLSFLGVGVQPPQPSWGLMIKENYNFIITHNPLLALAPGVAIMLLVLAFNLLGNGLRDALDVRSKI</sequence>